<feature type="transmembrane region" description="Helical" evidence="1">
    <location>
        <begin position="630"/>
        <end position="647"/>
    </location>
</feature>
<feature type="transmembrane region" description="Helical" evidence="1">
    <location>
        <begin position="430"/>
        <end position="453"/>
    </location>
</feature>
<keyword evidence="1" id="KW-0812">Transmembrane</keyword>
<feature type="transmembrane region" description="Helical" evidence="1">
    <location>
        <begin position="363"/>
        <end position="383"/>
    </location>
</feature>
<feature type="chain" id="PRO_5047330009" evidence="2">
    <location>
        <begin position="23"/>
        <end position="660"/>
    </location>
</feature>
<sequence length="660" mass="67407">MRRLVRGVGAMLLGFLSLGAAAQASATSGPVHATSGSAQVVLVGVDGLKWSDVSASGTPNLWRLVGESAVAAVSVRTVDVVGCAADAWLTLNTGVRTAAPRGESGGCVAPGGLVARGSVSRWSDIEMLGTQSSYDPEFGLLAAGAAQRGCATAVGPGAGLALADARGQVAHYTAQLQGADLNACPLTVVDLGGGPLAAVDAEIGKVRAAVPSAELVIVGLPDGTAPHLQALLVHGGGNGLLDANSTRHRGLVQLTDLTPTVLSALGVASPDRAVGSVLRTESGAPRDPQALVQQLGQFDRAAQTIDRNVTAFYWLAGVGALVASGLLIAFGRSRWLLLVSASLPVASFLANLLQWWRFSAASLVLWIGVIGWAVIVGTVARFGPWRRQRLGSAGFVAAVTAVVLAADVVTGSRLQLSSLWGLSPLDAGRFYGVGNVAFGALAMAVLISGAWVASVLPRRWAVLCVAGIGLAAVVADGWPSYGADFGGVLALVPGVAVLVVAVAGIRVRARWVLIIGAGAVAAVVGIALLDWSRGSGRRSHLGNFVQQVFDGTAGSTLHRKVDANVQSFAGRPWLAVLVALVVLLTAVLVIRPERLRAAQVLNTEPVLRPCIAACLVTAVVGMAANDSGVIVLGICCAVALPLLVHAMRDSATQDPRRTRI</sequence>
<feature type="transmembrane region" description="Helical" evidence="1">
    <location>
        <begin position="311"/>
        <end position="330"/>
    </location>
</feature>
<feature type="signal peptide" evidence="2">
    <location>
        <begin position="1"/>
        <end position="22"/>
    </location>
</feature>
<evidence type="ECO:0000313" key="3">
    <source>
        <dbReference type="EMBL" id="MBP2355850.1"/>
    </source>
</evidence>
<keyword evidence="1" id="KW-1133">Transmembrane helix</keyword>
<evidence type="ECO:0000256" key="2">
    <source>
        <dbReference type="SAM" id="SignalP"/>
    </source>
</evidence>
<dbReference type="EMBL" id="JAGINT010000002">
    <property type="protein sequence ID" value="MBP2355850.1"/>
    <property type="molecule type" value="Genomic_DNA"/>
</dbReference>
<feature type="transmembrane region" description="Helical" evidence="1">
    <location>
        <begin position="606"/>
        <end position="624"/>
    </location>
</feature>
<feature type="transmembrane region" description="Helical" evidence="1">
    <location>
        <begin position="485"/>
        <end position="504"/>
    </location>
</feature>
<comment type="caution">
    <text evidence="3">The sequence shown here is derived from an EMBL/GenBank/DDBJ whole genome shotgun (WGS) entry which is preliminary data.</text>
</comment>
<organism evidence="3 4">
    <name type="scientific">Kribbella aluminosa</name>
    <dbReference type="NCBI Taxonomy" id="416017"/>
    <lineage>
        <taxon>Bacteria</taxon>
        <taxon>Bacillati</taxon>
        <taxon>Actinomycetota</taxon>
        <taxon>Actinomycetes</taxon>
        <taxon>Propionibacteriales</taxon>
        <taxon>Kribbellaceae</taxon>
        <taxon>Kribbella</taxon>
    </lineage>
</organism>
<evidence type="ECO:0000313" key="4">
    <source>
        <dbReference type="Proteomes" id="UP000755585"/>
    </source>
</evidence>
<evidence type="ECO:0000256" key="1">
    <source>
        <dbReference type="SAM" id="Phobius"/>
    </source>
</evidence>
<reference evidence="3 4" key="1">
    <citation type="submission" date="2021-03" db="EMBL/GenBank/DDBJ databases">
        <title>Sequencing the genomes of 1000 actinobacteria strains.</title>
        <authorList>
            <person name="Klenk H.-P."/>
        </authorList>
    </citation>
    <scope>NUCLEOTIDE SEQUENCE [LARGE SCALE GENOMIC DNA]</scope>
    <source>
        <strain evidence="3 4">DSM 18824</strain>
    </source>
</reference>
<feature type="transmembrane region" description="Helical" evidence="1">
    <location>
        <begin position="335"/>
        <end position="357"/>
    </location>
</feature>
<keyword evidence="4" id="KW-1185">Reference proteome</keyword>
<proteinExistence type="predicted"/>
<keyword evidence="2" id="KW-0732">Signal</keyword>
<dbReference type="RefSeq" id="WP_209698460.1">
    <property type="nucleotide sequence ID" value="NZ_BAAAVU010000005.1"/>
</dbReference>
<gene>
    <name evidence="3" type="ORF">JOF29_006960</name>
</gene>
<accession>A0ABS4UW26</accession>
<feature type="transmembrane region" description="Helical" evidence="1">
    <location>
        <begin position="460"/>
        <end position="479"/>
    </location>
</feature>
<keyword evidence="1" id="KW-0472">Membrane</keyword>
<feature type="transmembrane region" description="Helical" evidence="1">
    <location>
        <begin position="511"/>
        <end position="529"/>
    </location>
</feature>
<dbReference type="Proteomes" id="UP000755585">
    <property type="component" value="Unassembled WGS sequence"/>
</dbReference>
<name>A0ABS4UW26_9ACTN</name>
<feature type="transmembrane region" description="Helical" evidence="1">
    <location>
        <begin position="390"/>
        <end position="410"/>
    </location>
</feature>
<feature type="transmembrane region" description="Helical" evidence="1">
    <location>
        <begin position="573"/>
        <end position="590"/>
    </location>
</feature>
<protein>
    <submittedName>
        <fullName evidence="3">MFS family permease</fullName>
    </submittedName>
</protein>